<reference evidence="1" key="1">
    <citation type="submission" date="2017-07" db="EMBL/GenBank/DDBJ databases">
        <authorList>
            <person name="Mikheyev A."/>
            <person name="Grau M."/>
        </authorList>
    </citation>
    <scope>NUCLEOTIDE SEQUENCE</scope>
    <source>
        <tissue evidence="1">Venom_gland</tissue>
    </source>
</reference>
<name>A0A2D4L1N0_9SAUR</name>
<dbReference type="EMBL" id="IACL01109938">
    <property type="protein sequence ID" value="LAB14861.1"/>
    <property type="molecule type" value="Transcribed_RNA"/>
</dbReference>
<accession>A0A2D4L1N0</accession>
<reference evidence="1" key="2">
    <citation type="submission" date="2017-11" db="EMBL/GenBank/DDBJ databases">
        <title>Coralsnake Venomics: Analyses of Venom Gland Transcriptomes and Proteomes of Six Brazilian Taxa.</title>
        <authorList>
            <person name="Aird S.D."/>
            <person name="Jorge da Silva N."/>
            <person name="Qiu L."/>
            <person name="Villar-Briones A."/>
            <person name="Aparecida-Saddi V."/>
            <person name="Campos-Telles M.P."/>
            <person name="Grau M."/>
            <person name="Mikheyev A.S."/>
        </authorList>
    </citation>
    <scope>NUCLEOTIDE SEQUENCE</scope>
    <source>
        <tissue evidence="1">Venom_gland</tissue>
    </source>
</reference>
<dbReference type="EMBL" id="IACL01109939">
    <property type="protein sequence ID" value="LAB14866.1"/>
    <property type="molecule type" value="Transcribed_RNA"/>
</dbReference>
<evidence type="ECO:0000313" key="1">
    <source>
        <dbReference type="EMBL" id="LAB14866.1"/>
    </source>
</evidence>
<organism evidence="1">
    <name type="scientific">Micrurus paraensis</name>
    <dbReference type="NCBI Taxonomy" id="1970185"/>
    <lineage>
        <taxon>Eukaryota</taxon>
        <taxon>Metazoa</taxon>
        <taxon>Chordata</taxon>
        <taxon>Craniata</taxon>
        <taxon>Vertebrata</taxon>
        <taxon>Euteleostomi</taxon>
        <taxon>Lepidosauria</taxon>
        <taxon>Squamata</taxon>
        <taxon>Bifurcata</taxon>
        <taxon>Unidentata</taxon>
        <taxon>Episquamata</taxon>
        <taxon>Toxicofera</taxon>
        <taxon>Serpentes</taxon>
        <taxon>Colubroidea</taxon>
        <taxon>Elapidae</taxon>
        <taxon>Elapinae</taxon>
        <taxon>Micrurus</taxon>
    </lineage>
</organism>
<sequence>MEGFQGPKIPPGGREAVLQEFPTTLALSLEQLDVTSQPGHKGPDNHVRHLRELVMQEGCGCVVCHLLEDLIAGLRPYIKLAIFRVDVFMETFDYRPVDEEASHHDYNF</sequence>
<dbReference type="AlphaFoldDB" id="A0A2D4L1N0"/>
<proteinExistence type="predicted"/>
<protein>
    <submittedName>
        <fullName evidence="1">Uncharacterized protein</fullName>
    </submittedName>
</protein>